<keyword evidence="1" id="KW-0732">Signal</keyword>
<proteinExistence type="predicted"/>
<gene>
    <name evidence="2" type="ORF">K7J14_07460</name>
</gene>
<dbReference type="Proteomes" id="UP001198163">
    <property type="component" value="Unassembled WGS sequence"/>
</dbReference>
<reference evidence="2" key="1">
    <citation type="submission" date="2021-08" db="EMBL/GenBank/DDBJ databases">
        <title>Comparative analyses of Brucepasteria parasyntrophica and Teretinema zuelzerae.</title>
        <authorList>
            <person name="Song Y."/>
            <person name="Brune A."/>
        </authorList>
    </citation>
    <scope>NUCLEOTIDE SEQUENCE</scope>
    <source>
        <strain evidence="2">DSM 1903</strain>
    </source>
</reference>
<feature type="chain" id="PRO_5042014165" description="Secreted protein" evidence="1">
    <location>
        <begin position="22"/>
        <end position="175"/>
    </location>
</feature>
<evidence type="ECO:0000313" key="3">
    <source>
        <dbReference type="Proteomes" id="UP001198163"/>
    </source>
</evidence>
<feature type="signal peptide" evidence="1">
    <location>
        <begin position="1"/>
        <end position="21"/>
    </location>
</feature>
<dbReference type="EMBL" id="JAINWA010000003">
    <property type="protein sequence ID" value="MCD1654542.1"/>
    <property type="molecule type" value="Genomic_DNA"/>
</dbReference>
<dbReference type="RefSeq" id="WP_230754901.1">
    <property type="nucleotide sequence ID" value="NZ_JAINWA010000003.1"/>
</dbReference>
<comment type="caution">
    <text evidence="2">The sequence shown here is derived from an EMBL/GenBank/DDBJ whole genome shotgun (WGS) entry which is preliminary data.</text>
</comment>
<protein>
    <recommendedName>
        <fullName evidence="4">Secreted protein</fullName>
    </recommendedName>
</protein>
<dbReference type="AlphaFoldDB" id="A0AAE3EH63"/>
<accession>A0AAE3EH63</accession>
<evidence type="ECO:0000256" key="1">
    <source>
        <dbReference type="SAM" id="SignalP"/>
    </source>
</evidence>
<name>A0AAE3EH63_9SPIR</name>
<keyword evidence="3" id="KW-1185">Reference proteome</keyword>
<evidence type="ECO:0008006" key="4">
    <source>
        <dbReference type="Google" id="ProtNLM"/>
    </source>
</evidence>
<evidence type="ECO:0000313" key="2">
    <source>
        <dbReference type="EMBL" id="MCD1654542.1"/>
    </source>
</evidence>
<organism evidence="2 3">
    <name type="scientific">Teretinema zuelzerae</name>
    <dbReference type="NCBI Taxonomy" id="156"/>
    <lineage>
        <taxon>Bacteria</taxon>
        <taxon>Pseudomonadati</taxon>
        <taxon>Spirochaetota</taxon>
        <taxon>Spirochaetia</taxon>
        <taxon>Spirochaetales</taxon>
        <taxon>Treponemataceae</taxon>
        <taxon>Teretinema</taxon>
    </lineage>
</organism>
<sequence>MRSLKFATAIILGFAVSAAGAQTFNLSIVQNEKAPAIAIELSRVVEDEILGQCFNAGLIISNDEIRFNGSDFPDKKFGIKQAAFGMSDYLLAVLLVYGKNEKKIEEKSLTYAELEKIQWRLVKVSDSSVIAEKTIKASSIPVQDSDPYNQARVIARSITSETTELVRNSGKKEKQ</sequence>